<evidence type="ECO:0000313" key="16">
    <source>
        <dbReference type="Proteomes" id="UP000596035"/>
    </source>
</evidence>
<evidence type="ECO:0000256" key="4">
    <source>
        <dbReference type="ARBA" id="ARBA00022692"/>
    </source>
</evidence>
<evidence type="ECO:0000256" key="1">
    <source>
        <dbReference type="ARBA" id="ARBA00004651"/>
    </source>
</evidence>
<dbReference type="EMBL" id="CP065321">
    <property type="protein sequence ID" value="QQR32059.1"/>
    <property type="molecule type" value="Genomic_DNA"/>
</dbReference>
<comment type="subcellular location">
    <subcellularLocation>
        <location evidence="1">Cell membrane</location>
        <topology evidence="1">Multi-pass membrane protein</topology>
    </subcellularLocation>
    <subcellularLocation>
        <location evidence="9">Membrane</location>
        <topology evidence="9">Multi-pass membrane protein</topology>
    </subcellularLocation>
</comment>
<evidence type="ECO:0000259" key="12">
    <source>
        <dbReference type="Pfam" id="PF02096"/>
    </source>
</evidence>
<keyword evidence="3" id="KW-1003">Cell membrane</keyword>
<feature type="transmembrane region" description="Helical" evidence="11">
    <location>
        <begin position="91"/>
        <end position="113"/>
    </location>
</feature>
<reference evidence="15" key="2">
    <citation type="submission" date="2017-05" db="EMBL/GenBank/DDBJ databases">
        <title>Improved OligoMM genomes.</title>
        <authorList>
            <person name="Garzetti D."/>
        </authorList>
    </citation>
    <scope>NUCLEOTIDE SEQUENCE [LARGE SCALE GENOMIC DNA]</scope>
    <source>
        <strain evidence="15">KB18</strain>
    </source>
</reference>
<evidence type="ECO:0000313" key="14">
    <source>
        <dbReference type="EMBL" id="QQR32059.1"/>
    </source>
</evidence>
<dbReference type="GO" id="GO:0032977">
    <property type="term" value="F:membrane insertase activity"/>
    <property type="evidence" value="ECO:0007669"/>
    <property type="project" value="InterPro"/>
</dbReference>
<protein>
    <submittedName>
        <fullName evidence="14">YidC/Oxa1 family membrane protein insertase</fullName>
    </submittedName>
</protein>
<keyword evidence="4 9" id="KW-0812">Transmembrane</keyword>
<dbReference type="Pfam" id="PF02096">
    <property type="entry name" value="60KD_IMP"/>
    <property type="match status" value="1"/>
</dbReference>
<evidence type="ECO:0000256" key="8">
    <source>
        <dbReference type="ARBA" id="ARBA00023186"/>
    </source>
</evidence>
<dbReference type="Proteomes" id="UP000596035">
    <property type="component" value="Chromosome"/>
</dbReference>
<proteinExistence type="inferred from homology"/>
<dbReference type="PANTHER" id="PTHR12428">
    <property type="entry name" value="OXA1"/>
    <property type="match status" value="1"/>
</dbReference>
<keyword evidence="6 11" id="KW-1133">Transmembrane helix</keyword>
<dbReference type="Proteomes" id="UP000196710">
    <property type="component" value="Chromosome"/>
</dbReference>
<name>A0A1Z2XW23_9FIRM</name>
<dbReference type="NCBIfam" id="TIGR03592">
    <property type="entry name" value="yidC_oxa1_cterm"/>
    <property type="match status" value="1"/>
</dbReference>
<feature type="transmembrane region" description="Helical" evidence="11">
    <location>
        <begin position="232"/>
        <end position="251"/>
    </location>
</feature>
<feature type="transmembrane region" description="Helical" evidence="11">
    <location>
        <begin position="28"/>
        <end position="46"/>
    </location>
</feature>
<dbReference type="EMBL" id="CP021422">
    <property type="protein sequence ID" value="ASB42632.1"/>
    <property type="molecule type" value="Genomic_DNA"/>
</dbReference>
<evidence type="ECO:0000256" key="6">
    <source>
        <dbReference type="ARBA" id="ARBA00022989"/>
    </source>
</evidence>
<accession>A0A1Z2XW23</accession>
<keyword evidence="7 11" id="KW-0472">Membrane</keyword>
<dbReference type="GO" id="GO:0005886">
    <property type="term" value="C:plasma membrane"/>
    <property type="evidence" value="ECO:0007669"/>
    <property type="project" value="UniProtKB-SubCell"/>
</dbReference>
<dbReference type="CDD" id="cd20070">
    <property type="entry name" value="5TM_YidC_Alb3"/>
    <property type="match status" value="1"/>
</dbReference>
<organism evidence="14 16">
    <name type="scientific">Acutalibacter muris</name>
    <dbReference type="NCBI Taxonomy" id="1796620"/>
    <lineage>
        <taxon>Bacteria</taxon>
        <taxon>Bacillati</taxon>
        <taxon>Bacillota</taxon>
        <taxon>Clostridia</taxon>
        <taxon>Eubacteriales</taxon>
        <taxon>Acutalibacteraceae</taxon>
        <taxon>Acutalibacter</taxon>
    </lineage>
</organism>
<evidence type="ECO:0000313" key="13">
    <source>
        <dbReference type="EMBL" id="ASB42632.1"/>
    </source>
</evidence>
<reference evidence="14 16" key="3">
    <citation type="submission" date="2020-11" db="EMBL/GenBank/DDBJ databases">
        <title>Closed and high quality bacterial genomes of the OMM12 community.</title>
        <authorList>
            <person name="Marbouty M."/>
            <person name="Lamy-Besnier Q."/>
            <person name="Debarbieux L."/>
            <person name="Koszul R."/>
        </authorList>
    </citation>
    <scope>NUCLEOTIDE SEQUENCE [LARGE SCALE GENOMIC DNA]</scope>
    <source>
        <strain evidence="14 16">KB18</strain>
    </source>
</reference>
<dbReference type="GO" id="GO:0051205">
    <property type="term" value="P:protein insertion into membrane"/>
    <property type="evidence" value="ECO:0007669"/>
    <property type="project" value="TreeGrafter"/>
</dbReference>
<dbReference type="KEGG" id="amur:ADH66_19535"/>
<dbReference type="AlphaFoldDB" id="A0A1Z2XW23"/>
<sequence length="354" mass="39291">MMAIFNFFGSLLGYLLWALYTVFRNYGVAIILFTVILKVVMFPLSVKQQKSMSAQTKLADKQKELQKRYANNQQKYNDELMKLYEKEGVNPGSGCLTTLLPFPIMLGIFYSVIMPLSNTLHIAGETVAKATDYISRIPGVASASGLGLYQELQIIKHFDVLKPNLTMFSAADIDKIEFFSKGFRFLGLDLLASPQGSGFLTFLWIIPILSLVFSFGTQFYTTKAMGSSTQTGCTKVMMYVFPLISVYWAFIMPAAVGMYNIVSILTSFLQTVVMNKYFSAEQLAVRKEASRALALELAEGNVRPLTAAQQKKIADKLAAVPQQKQVKETAKQKTKKKKSGSVSGDTASYMGSKK</sequence>
<feature type="transmembrane region" description="Helical" evidence="11">
    <location>
        <begin position="199"/>
        <end position="220"/>
    </location>
</feature>
<dbReference type="GO" id="GO:0015031">
    <property type="term" value="P:protein transport"/>
    <property type="evidence" value="ECO:0007669"/>
    <property type="project" value="UniProtKB-KW"/>
</dbReference>
<evidence type="ECO:0000256" key="10">
    <source>
        <dbReference type="SAM" id="MobiDB-lite"/>
    </source>
</evidence>
<evidence type="ECO:0000256" key="2">
    <source>
        <dbReference type="ARBA" id="ARBA00022448"/>
    </source>
</evidence>
<evidence type="ECO:0000256" key="9">
    <source>
        <dbReference type="RuleBase" id="RU003945"/>
    </source>
</evidence>
<evidence type="ECO:0000256" key="7">
    <source>
        <dbReference type="ARBA" id="ARBA00023136"/>
    </source>
</evidence>
<evidence type="ECO:0000256" key="3">
    <source>
        <dbReference type="ARBA" id="ARBA00022475"/>
    </source>
</evidence>
<keyword evidence="15" id="KW-1185">Reference proteome</keyword>
<feature type="domain" description="Membrane insertase YidC/Oxa/ALB C-terminal" evidence="12">
    <location>
        <begin position="26"/>
        <end position="276"/>
    </location>
</feature>
<comment type="similarity">
    <text evidence="9">Belongs to the OXA1/ALB3/YidC family.</text>
</comment>
<reference evidence="13" key="1">
    <citation type="journal article" date="2017" name="Genome Announc.">
        <title>High-Quality Whole-Genome Sequences of the Oligo-Mouse-Microbiota Bacterial Community.</title>
        <authorList>
            <person name="Garzetti D."/>
            <person name="Brugiroux S."/>
            <person name="Bunk B."/>
            <person name="Pukall R."/>
            <person name="McCoy K.D."/>
            <person name="Macpherson A.J."/>
            <person name="Stecher B."/>
        </authorList>
    </citation>
    <scope>NUCLEOTIDE SEQUENCE</scope>
    <source>
        <strain evidence="13">KB18</strain>
    </source>
</reference>
<keyword evidence="5" id="KW-0653">Protein transport</keyword>
<gene>
    <name evidence="13" type="ORF">ADH66_19535</name>
    <name evidence="14" type="ORF">I5Q82_09970</name>
</gene>
<evidence type="ECO:0000313" key="15">
    <source>
        <dbReference type="Proteomes" id="UP000196710"/>
    </source>
</evidence>
<evidence type="ECO:0000256" key="5">
    <source>
        <dbReference type="ARBA" id="ARBA00022927"/>
    </source>
</evidence>
<dbReference type="InterPro" id="IPR028055">
    <property type="entry name" value="YidC/Oxa/ALB_C"/>
</dbReference>
<dbReference type="InterPro" id="IPR001708">
    <property type="entry name" value="YidC/ALB3/OXA1/COX18"/>
</dbReference>
<evidence type="ECO:0000256" key="11">
    <source>
        <dbReference type="SAM" id="Phobius"/>
    </source>
</evidence>
<dbReference type="InterPro" id="IPR047196">
    <property type="entry name" value="YidC_ALB_C"/>
</dbReference>
<feature type="region of interest" description="Disordered" evidence="10">
    <location>
        <begin position="324"/>
        <end position="354"/>
    </location>
</feature>
<keyword evidence="2" id="KW-0813">Transport</keyword>
<keyword evidence="8" id="KW-0143">Chaperone</keyword>
<dbReference type="PANTHER" id="PTHR12428:SF65">
    <property type="entry name" value="CYTOCHROME C OXIDASE ASSEMBLY PROTEIN COX18, MITOCHONDRIAL"/>
    <property type="match status" value="1"/>
</dbReference>